<dbReference type="STRING" id="708187.A0A1Q8RMR4"/>
<keyword evidence="2" id="KW-1185">Reference proteome</keyword>
<dbReference type="AlphaFoldDB" id="A0A1Q8RMR4"/>
<gene>
    <name evidence="1" type="ORF">CCHL11_05785</name>
</gene>
<organism evidence="1 2">
    <name type="scientific">Colletotrichum chlorophyti</name>
    <dbReference type="NCBI Taxonomy" id="708187"/>
    <lineage>
        <taxon>Eukaryota</taxon>
        <taxon>Fungi</taxon>
        <taxon>Dikarya</taxon>
        <taxon>Ascomycota</taxon>
        <taxon>Pezizomycotina</taxon>
        <taxon>Sordariomycetes</taxon>
        <taxon>Hypocreomycetidae</taxon>
        <taxon>Glomerellales</taxon>
        <taxon>Glomerellaceae</taxon>
        <taxon>Colletotrichum</taxon>
    </lineage>
</organism>
<evidence type="ECO:0000313" key="1">
    <source>
        <dbReference type="EMBL" id="OLN85635.1"/>
    </source>
</evidence>
<dbReference type="OrthoDB" id="5367448at2759"/>
<proteinExistence type="predicted"/>
<protein>
    <submittedName>
        <fullName evidence="1">Uncharacterized protein</fullName>
    </submittedName>
</protein>
<reference evidence="1 2" key="1">
    <citation type="submission" date="2016-11" db="EMBL/GenBank/DDBJ databases">
        <title>Draft Genome Assembly of Colletotrichum chlorophyti a pathogen of herbaceous plants.</title>
        <authorList>
            <person name="Gan P."/>
            <person name="Narusaka M."/>
            <person name="Tsushima A."/>
            <person name="Narusaka Y."/>
            <person name="Takano Y."/>
            <person name="Shirasu K."/>
        </authorList>
    </citation>
    <scope>NUCLEOTIDE SEQUENCE [LARGE SCALE GENOMIC DNA]</scope>
    <source>
        <strain evidence="1 2">NTL11</strain>
    </source>
</reference>
<dbReference type="EMBL" id="MPGH01000162">
    <property type="protein sequence ID" value="OLN85635.1"/>
    <property type="molecule type" value="Genomic_DNA"/>
</dbReference>
<accession>A0A1Q8RMR4</accession>
<sequence>MSSNGYSVLQGLSSKIGPRTIQVTVVPRPTKFAERRAVLHSLQKFAKVEVFRKLDNHDSSFISVLSDKSKVKELVKMSPLQYQLATPRPNGSVKAFLTGSTSAGPLVNSAKQHNDANALNAAQEEDKKDFTVHIFPAPTYIHTAAIKASPLHGPWSQPRRETTMSSTLKASLPKNVAADGLSDWESGGQSPASARGQLWEDILLGTKSIDVKKRAIIDRITRREHREKAPAIIKGLLHLQQQQETD</sequence>
<name>A0A1Q8RMR4_9PEZI</name>
<dbReference type="Proteomes" id="UP000186583">
    <property type="component" value="Unassembled WGS sequence"/>
</dbReference>
<comment type="caution">
    <text evidence="1">The sequence shown here is derived from an EMBL/GenBank/DDBJ whole genome shotgun (WGS) entry which is preliminary data.</text>
</comment>
<evidence type="ECO:0000313" key="2">
    <source>
        <dbReference type="Proteomes" id="UP000186583"/>
    </source>
</evidence>